<dbReference type="OrthoDB" id="8404455at2"/>
<dbReference type="PANTHER" id="PTHR32309">
    <property type="entry name" value="TYROSINE-PROTEIN KINASE"/>
    <property type="match status" value="1"/>
</dbReference>
<gene>
    <name evidence="3" type="ORF">GA0061102_102079</name>
</gene>
<protein>
    <submittedName>
        <fullName evidence="3">Uncharacterized protein involved in exopolysaccharide biosynthesis</fullName>
    </submittedName>
</protein>
<reference evidence="4" key="1">
    <citation type="submission" date="2016-08" db="EMBL/GenBank/DDBJ databases">
        <authorList>
            <person name="Varghese N."/>
            <person name="Submissions Spin"/>
        </authorList>
    </citation>
    <scope>NUCLEOTIDE SEQUENCE [LARGE SCALE GENOMIC DNA]</scope>
    <source>
        <strain evidence="4">HAMBI 2971</strain>
    </source>
</reference>
<dbReference type="Proteomes" id="UP000199435">
    <property type="component" value="Unassembled WGS sequence"/>
</dbReference>
<name>A0A1C3VZM4_9HYPH</name>
<proteinExistence type="predicted"/>
<keyword evidence="2" id="KW-0472">Membrane</keyword>
<accession>A0A1C3VZM4</accession>
<dbReference type="PANTHER" id="PTHR32309:SF31">
    <property type="entry name" value="CAPSULAR EXOPOLYSACCHARIDE FAMILY"/>
    <property type="match status" value="1"/>
</dbReference>
<feature type="region of interest" description="Disordered" evidence="1">
    <location>
        <begin position="65"/>
        <end position="84"/>
    </location>
</feature>
<sequence>MFESKTGTGFYPDEAETFEVSQRSGRRAISDRIDDDFRGRIGLRAANSDDPRDAELRAILRRRLNGDPYPVSGGKTLQPGEVPQHQPLAEQIGSILSHRYGEREPAAGPPSEPVPDLLEFVPDLLENEPLQQFSEPVLPDPMRRRRNWSLSIRSLGFVVATALAGAAIPTVLAPPPLYMSQAFLHAEGEGRVRQSVLDIAAKCAVAPSALSDVVARLKLDRDPEFTGSRAGAVGVAMELLSGNGSASDAPSRAQANLRRNVTVGIDDATGLLRLTVMSGDPVRSADIANRLAVTTVYDSAVAQVAATSSAGDTAGGRSRKELDRASAALADFKARYGEDKIAAALAMQDQRRQLDSEIKAADMAVRSARANASAAKSATPASLLSGALPADLAPAGFDDLRSRYSAAKAQLAQLSTQLGPRHPRLLAQQATVDDLTSSIRNQLQRLVVSSDAALKAALEKQGTLSARMTALSQKSIDVDIVRLAQLQDAVAAAAAQSRYEADRQNTALAPSDTRAPMTVISQAVAAAAPIDDHLAGNQAAGFLAGFGLSLCLVFLRKWLASVTQAEDHAIVETAISRPVSQHEIEPAFLPLPDLTHEAPAEPMPEAEAHTAAKDEWLRIRQELAELRSKVQTYAAHRHAGLD</sequence>
<dbReference type="RefSeq" id="WP_092851294.1">
    <property type="nucleotide sequence ID" value="NZ_FMAH01000020.1"/>
</dbReference>
<keyword evidence="2" id="KW-0812">Transmembrane</keyword>
<dbReference type="EMBL" id="FMAH01000020">
    <property type="protein sequence ID" value="SCB33212.1"/>
    <property type="molecule type" value="Genomic_DNA"/>
</dbReference>
<keyword evidence="4" id="KW-1185">Reference proteome</keyword>
<dbReference type="STRING" id="411945.GA0061102_102079"/>
<evidence type="ECO:0000313" key="4">
    <source>
        <dbReference type="Proteomes" id="UP000199435"/>
    </source>
</evidence>
<feature type="region of interest" description="Disordered" evidence="1">
    <location>
        <begin position="1"/>
        <end position="27"/>
    </location>
</feature>
<dbReference type="AlphaFoldDB" id="A0A1C3VZM4"/>
<organism evidence="3 4">
    <name type="scientific">Rhizobium miluonense</name>
    <dbReference type="NCBI Taxonomy" id="411945"/>
    <lineage>
        <taxon>Bacteria</taxon>
        <taxon>Pseudomonadati</taxon>
        <taxon>Pseudomonadota</taxon>
        <taxon>Alphaproteobacteria</taxon>
        <taxon>Hyphomicrobiales</taxon>
        <taxon>Rhizobiaceae</taxon>
        <taxon>Rhizobium/Agrobacterium group</taxon>
        <taxon>Rhizobium</taxon>
    </lineage>
</organism>
<evidence type="ECO:0000256" key="1">
    <source>
        <dbReference type="SAM" id="MobiDB-lite"/>
    </source>
</evidence>
<evidence type="ECO:0000256" key="2">
    <source>
        <dbReference type="SAM" id="Phobius"/>
    </source>
</evidence>
<feature type="transmembrane region" description="Helical" evidence="2">
    <location>
        <begin position="152"/>
        <end position="172"/>
    </location>
</feature>
<keyword evidence="2" id="KW-1133">Transmembrane helix</keyword>
<evidence type="ECO:0000313" key="3">
    <source>
        <dbReference type="EMBL" id="SCB33212.1"/>
    </source>
</evidence>
<dbReference type="InterPro" id="IPR050445">
    <property type="entry name" value="Bact_polysacc_biosynth/exp"/>
</dbReference>